<evidence type="ECO:0000256" key="6">
    <source>
        <dbReference type="ARBA" id="ARBA00022777"/>
    </source>
</evidence>
<keyword evidence="4" id="KW-0479">Metal-binding</keyword>
<dbReference type="InterPro" id="IPR006206">
    <property type="entry name" value="Mevalonate/galactokinase"/>
</dbReference>
<dbReference type="PROSITE" id="PS00106">
    <property type="entry name" value="GALACTOKINASE"/>
    <property type="match status" value="1"/>
</dbReference>
<evidence type="ECO:0000313" key="16">
    <source>
        <dbReference type="EMBL" id="MBB3206488.1"/>
    </source>
</evidence>
<name>A0A7W5DYK4_9BACT</name>
<dbReference type="Pfam" id="PF00288">
    <property type="entry name" value="GHMP_kinases_N"/>
    <property type="match status" value="1"/>
</dbReference>
<comment type="similarity">
    <text evidence="1">Belongs to the GHMP kinase family. GalK subfamily.</text>
</comment>
<keyword evidence="10" id="KW-0119">Carbohydrate metabolism</keyword>
<evidence type="ECO:0000256" key="1">
    <source>
        <dbReference type="ARBA" id="ARBA00006566"/>
    </source>
</evidence>
<dbReference type="InterPro" id="IPR013750">
    <property type="entry name" value="GHMP_kinase_C_dom"/>
</dbReference>
<dbReference type="EC" id="2.7.1.6" evidence="11"/>
<dbReference type="SUPFAM" id="SSF54211">
    <property type="entry name" value="Ribosomal protein S5 domain 2-like"/>
    <property type="match status" value="1"/>
</dbReference>
<keyword evidence="9" id="KW-0299">Galactose metabolism</keyword>
<evidence type="ECO:0000256" key="9">
    <source>
        <dbReference type="ARBA" id="ARBA00023144"/>
    </source>
</evidence>
<evidence type="ECO:0000256" key="12">
    <source>
        <dbReference type="SAM" id="MobiDB-lite"/>
    </source>
</evidence>
<evidence type="ECO:0000256" key="3">
    <source>
        <dbReference type="ARBA" id="ARBA00022679"/>
    </source>
</evidence>
<dbReference type="PANTHER" id="PTHR10457">
    <property type="entry name" value="MEVALONATE KINASE/GALACTOKINASE"/>
    <property type="match status" value="1"/>
</dbReference>
<dbReference type="Gene3D" id="3.30.70.890">
    <property type="entry name" value="GHMP kinase, C-terminal domain"/>
    <property type="match status" value="1"/>
</dbReference>
<dbReference type="InterPro" id="IPR036554">
    <property type="entry name" value="GHMP_kinase_C_sf"/>
</dbReference>
<dbReference type="PRINTS" id="PR00473">
    <property type="entry name" value="GALCTOKINASE"/>
</dbReference>
<evidence type="ECO:0000256" key="11">
    <source>
        <dbReference type="NCBIfam" id="TIGR00131"/>
    </source>
</evidence>
<dbReference type="PANTHER" id="PTHR10457:SF7">
    <property type="entry name" value="GALACTOKINASE-RELATED"/>
    <property type="match status" value="1"/>
</dbReference>
<dbReference type="RefSeq" id="WP_184304956.1">
    <property type="nucleotide sequence ID" value="NZ_JACHXU010000006.1"/>
</dbReference>
<proteinExistence type="inferred from homology"/>
<sequence length="424" mass="45375">MAGILEGQKLRESTGNEKPFMTTTENDTATETLSELAARVSETHKKRYGRSPEFIVAAPGRVNLIGEHIDYNDGFVLPMAIERYVVMAGSRPDDADEAQSQYHSISMDSSALLTSTDSPGSNPSAPGWACYVQGVLAGFQKPGRETPVLNVSFDSTVPLGGGLSSSAALEVATATLLEAATSTTLDMREKALICQKAEHDYAGVPCGIMDQFSSVFGKSGELMLLDCRSQEITAVPFGSDDITLLITNSNVKHELNGGEYAERRSQCDSALKKIGKSTWRDISIDDVEAARDQLSEPEYKRARHVVGEIERTTQAADAISAGRWEEVGELMYASHDSLSDDFEVSCDELDLLVDLARGINSEGGVIGSRMTGGGFGGCTVTLVKKDSAPALIDALITRYKAETGVEPSCFTSRPALGAHILPTS</sequence>
<keyword evidence="3 16" id="KW-0808">Transferase</keyword>
<dbReference type="Pfam" id="PF10509">
    <property type="entry name" value="GalKase_gal_bdg"/>
    <property type="match status" value="1"/>
</dbReference>
<accession>A0A7W5DYK4</accession>
<keyword evidence="2" id="KW-0963">Cytoplasm</keyword>
<feature type="domain" description="Galactokinase N-terminal" evidence="15">
    <location>
        <begin position="42"/>
        <end position="91"/>
    </location>
</feature>
<dbReference type="InterPro" id="IPR006203">
    <property type="entry name" value="GHMP_knse_ATP-bd_CS"/>
</dbReference>
<dbReference type="PIRSF" id="PIRSF000530">
    <property type="entry name" value="Galactokinase"/>
    <property type="match status" value="1"/>
</dbReference>
<keyword evidence="8" id="KW-0460">Magnesium</keyword>
<dbReference type="SUPFAM" id="SSF55060">
    <property type="entry name" value="GHMP Kinase, C-terminal domain"/>
    <property type="match status" value="1"/>
</dbReference>
<evidence type="ECO:0000259" key="15">
    <source>
        <dbReference type="Pfam" id="PF10509"/>
    </source>
</evidence>
<keyword evidence="7" id="KW-0067">ATP-binding</keyword>
<evidence type="ECO:0000256" key="7">
    <source>
        <dbReference type="ARBA" id="ARBA00022840"/>
    </source>
</evidence>
<feature type="region of interest" description="Disordered" evidence="12">
    <location>
        <begin position="1"/>
        <end position="22"/>
    </location>
</feature>
<dbReference type="InterPro" id="IPR019539">
    <property type="entry name" value="GalKase_N"/>
</dbReference>
<evidence type="ECO:0000256" key="2">
    <source>
        <dbReference type="ARBA" id="ARBA00022490"/>
    </source>
</evidence>
<dbReference type="AlphaFoldDB" id="A0A7W5DYK4"/>
<dbReference type="PROSITE" id="PS00627">
    <property type="entry name" value="GHMP_KINASES_ATP"/>
    <property type="match status" value="1"/>
</dbReference>
<evidence type="ECO:0000256" key="5">
    <source>
        <dbReference type="ARBA" id="ARBA00022741"/>
    </source>
</evidence>
<dbReference type="FunFam" id="3.30.230.10:FF:000017">
    <property type="entry name" value="Galactokinase"/>
    <property type="match status" value="1"/>
</dbReference>
<dbReference type="InterPro" id="IPR014721">
    <property type="entry name" value="Ribsml_uS5_D2-typ_fold_subgr"/>
</dbReference>
<dbReference type="InterPro" id="IPR006204">
    <property type="entry name" value="GHMP_kinase_N_dom"/>
</dbReference>
<protein>
    <recommendedName>
        <fullName evidence="11">Galactokinase</fullName>
        <ecNumber evidence="11">2.7.1.6</ecNumber>
    </recommendedName>
</protein>
<reference evidence="16 17" key="1">
    <citation type="submission" date="2020-08" db="EMBL/GenBank/DDBJ databases">
        <title>Genomic Encyclopedia of Type Strains, Phase III (KMG-III): the genomes of soil and plant-associated and newly described type strains.</title>
        <authorList>
            <person name="Whitman W."/>
        </authorList>
    </citation>
    <scope>NUCLEOTIDE SEQUENCE [LARGE SCALE GENOMIC DNA]</scope>
    <source>
        <strain evidence="16 17">CECT 8075</strain>
    </source>
</reference>
<dbReference type="GO" id="GO:0005829">
    <property type="term" value="C:cytosol"/>
    <property type="evidence" value="ECO:0007669"/>
    <property type="project" value="TreeGrafter"/>
</dbReference>
<evidence type="ECO:0000259" key="13">
    <source>
        <dbReference type="Pfam" id="PF00288"/>
    </source>
</evidence>
<keyword evidence="6 16" id="KW-0418">Kinase</keyword>
<dbReference type="InterPro" id="IPR019741">
    <property type="entry name" value="Galactokinase_CS"/>
</dbReference>
<keyword evidence="17" id="KW-1185">Reference proteome</keyword>
<feature type="domain" description="GHMP kinase C-terminal" evidence="14">
    <location>
        <begin position="316"/>
        <end position="400"/>
    </location>
</feature>
<dbReference type="GO" id="GO:0004335">
    <property type="term" value="F:galactokinase activity"/>
    <property type="evidence" value="ECO:0007669"/>
    <property type="project" value="UniProtKB-UniRule"/>
</dbReference>
<evidence type="ECO:0000256" key="10">
    <source>
        <dbReference type="ARBA" id="ARBA00023277"/>
    </source>
</evidence>
<organism evidence="16 17">
    <name type="scientific">Aporhodopirellula rubra</name>
    <dbReference type="NCBI Taxonomy" id="980271"/>
    <lineage>
        <taxon>Bacteria</taxon>
        <taxon>Pseudomonadati</taxon>
        <taxon>Planctomycetota</taxon>
        <taxon>Planctomycetia</taxon>
        <taxon>Pirellulales</taxon>
        <taxon>Pirellulaceae</taxon>
        <taxon>Aporhodopirellula</taxon>
    </lineage>
</organism>
<dbReference type="GO" id="GO:0005524">
    <property type="term" value="F:ATP binding"/>
    <property type="evidence" value="ECO:0007669"/>
    <property type="project" value="UniProtKB-UniRule"/>
</dbReference>
<dbReference type="InterPro" id="IPR000705">
    <property type="entry name" value="Galactokinase"/>
</dbReference>
<keyword evidence="5" id="KW-0547">Nucleotide-binding</keyword>
<dbReference type="Pfam" id="PF08544">
    <property type="entry name" value="GHMP_kinases_C"/>
    <property type="match status" value="1"/>
</dbReference>
<dbReference type="FunFam" id="3.30.70.890:FF:000001">
    <property type="entry name" value="Galactokinase"/>
    <property type="match status" value="1"/>
</dbReference>
<dbReference type="Proteomes" id="UP000536179">
    <property type="component" value="Unassembled WGS sequence"/>
</dbReference>
<dbReference type="GO" id="GO:0006012">
    <property type="term" value="P:galactose metabolic process"/>
    <property type="evidence" value="ECO:0007669"/>
    <property type="project" value="UniProtKB-UniRule"/>
</dbReference>
<evidence type="ECO:0000259" key="14">
    <source>
        <dbReference type="Pfam" id="PF08544"/>
    </source>
</evidence>
<evidence type="ECO:0000256" key="4">
    <source>
        <dbReference type="ARBA" id="ARBA00022723"/>
    </source>
</evidence>
<dbReference type="GO" id="GO:0046872">
    <property type="term" value="F:metal ion binding"/>
    <property type="evidence" value="ECO:0007669"/>
    <property type="project" value="UniProtKB-KW"/>
</dbReference>
<dbReference type="EMBL" id="JACHXU010000006">
    <property type="protein sequence ID" value="MBB3206488.1"/>
    <property type="molecule type" value="Genomic_DNA"/>
</dbReference>
<evidence type="ECO:0000313" key="17">
    <source>
        <dbReference type="Proteomes" id="UP000536179"/>
    </source>
</evidence>
<dbReference type="PRINTS" id="PR00959">
    <property type="entry name" value="MEVGALKINASE"/>
</dbReference>
<comment type="caution">
    <text evidence="16">The sequence shown here is derived from an EMBL/GenBank/DDBJ whole genome shotgun (WGS) entry which is preliminary data.</text>
</comment>
<dbReference type="InterPro" id="IPR020568">
    <property type="entry name" value="Ribosomal_Su5_D2-typ_SF"/>
</dbReference>
<evidence type="ECO:0000256" key="8">
    <source>
        <dbReference type="ARBA" id="ARBA00022842"/>
    </source>
</evidence>
<dbReference type="NCBIfam" id="TIGR00131">
    <property type="entry name" value="gal_kin"/>
    <property type="match status" value="1"/>
</dbReference>
<feature type="domain" description="GHMP kinase N-terminal" evidence="13">
    <location>
        <begin position="136"/>
        <end position="218"/>
    </location>
</feature>
<gene>
    <name evidence="16" type="ORF">FHS27_002297</name>
</gene>
<dbReference type="Gene3D" id="3.30.230.10">
    <property type="match status" value="1"/>
</dbReference>